<dbReference type="eggNOG" id="arCOG00113">
    <property type="taxonomic scope" value="Archaea"/>
</dbReference>
<dbReference type="PATRIC" id="fig|1114856.3.peg.408"/>
<evidence type="ECO:0000313" key="14">
    <source>
        <dbReference type="EMBL" id="ELY46013.1"/>
    </source>
</evidence>
<proteinExistence type="inferred from homology"/>
<dbReference type="InterPro" id="IPR015422">
    <property type="entry name" value="PyrdxlP-dep_Trfase_small"/>
</dbReference>
<evidence type="ECO:0000256" key="6">
    <source>
        <dbReference type="ARBA" id="ARBA00022679"/>
    </source>
</evidence>
<comment type="cofactor">
    <cofactor evidence="1 12">
        <name>pyridoxal 5'-phosphate</name>
        <dbReference type="ChEBI" id="CHEBI:597326"/>
    </cofactor>
</comment>
<comment type="catalytic activity">
    <reaction evidence="11">
        <text>6-carboxyhexanoyl-[ACP] + L-alanine + H(+) = (8S)-8-amino-7-oxononanoate + holo-[ACP] + CO2</text>
        <dbReference type="Rhea" id="RHEA:42288"/>
        <dbReference type="Rhea" id="RHEA-COMP:9685"/>
        <dbReference type="Rhea" id="RHEA-COMP:9955"/>
        <dbReference type="ChEBI" id="CHEBI:15378"/>
        <dbReference type="ChEBI" id="CHEBI:16526"/>
        <dbReference type="ChEBI" id="CHEBI:57972"/>
        <dbReference type="ChEBI" id="CHEBI:64479"/>
        <dbReference type="ChEBI" id="CHEBI:78846"/>
        <dbReference type="ChEBI" id="CHEBI:149468"/>
        <dbReference type="EC" id="2.3.1.47"/>
    </reaction>
</comment>
<dbReference type="InterPro" id="IPR001917">
    <property type="entry name" value="Aminotrans_II_pyridoxalP_BS"/>
</dbReference>
<dbReference type="InterPro" id="IPR015424">
    <property type="entry name" value="PyrdxlP-dep_Trfase"/>
</dbReference>
<keyword evidence="15" id="KW-1185">Reference proteome</keyword>
<dbReference type="AlphaFoldDB" id="L9WCI9"/>
<evidence type="ECO:0000256" key="5">
    <source>
        <dbReference type="ARBA" id="ARBA00013187"/>
    </source>
</evidence>
<gene>
    <name evidence="14" type="ORF">C496_01985</name>
</gene>
<evidence type="ECO:0000259" key="13">
    <source>
        <dbReference type="Pfam" id="PF00155"/>
    </source>
</evidence>
<comment type="similarity">
    <text evidence="3">Belongs to the class-II pyridoxal-phosphate-dependent aminotransferase family. BioF subfamily.</text>
</comment>
<dbReference type="GO" id="GO:0030170">
    <property type="term" value="F:pyridoxal phosphate binding"/>
    <property type="evidence" value="ECO:0007669"/>
    <property type="project" value="InterPro"/>
</dbReference>
<dbReference type="Pfam" id="PF00155">
    <property type="entry name" value="Aminotran_1_2"/>
    <property type="match status" value="1"/>
</dbReference>
<evidence type="ECO:0000256" key="10">
    <source>
        <dbReference type="ARBA" id="ARBA00033381"/>
    </source>
</evidence>
<evidence type="ECO:0000256" key="9">
    <source>
        <dbReference type="ARBA" id="ARBA00032610"/>
    </source>
</evidence>
<dbReference type="EC" id="2.3.1.47" evidence="5"/>
<accession>L9WCI9</accession>
<reference evidence="14 15" key="1">
    <citation type="journal article" date="2014" name="PLoS Genet.">
        <title>Phylogenetically driven sequencing of extremely halophilic archaea reveals strategies for static and dynamic osmo-response.</title>
        <authorList>
            <person name="Becker E.A."/>
            <person name="Seitzer P.M."/>
            <person name="Tritt A."/>
            <person name="Larsen D."/>
            <person name="Krusor M."/>
            <person name="Yao A.I."/>
            <person name="Wu D."/>
            <person name="Madern D."/>
            <person name="Eisen J.A."/>
            <person name="Darling A.E."/>
            <person name="Facciotti M.T."/>
        </authorList>
    </citation>
    <scope>NUCLEOTIDE SEQUENCE [LARGE SCALE GENOMIC DNA]</scope>
    <source>
        <strain evidence="14 15">GA33</strain>
    </source>
</reference>
<dbReference type="Proteomes" id="UP000011599">
    <property type="component" value="Unassembled WGS sequence"/>
</dbReference>
<comment type="caution">
    <text evidence="14">The sequence shown here is derived from an EMBL/GenBank/DDBJ whole genome shotgun (WGS) entry which is preliminary data.</text>
</comment>
<protein>
    <recommendedName>
        <fullName evidence="5">8-amino-7-oxononanoate synthase</fullName>
        <ecNumber evidence="5">2.3.1.47</ecNumber>
    </recommendedName>
    <alternativeName>
        <fullName evidence="9">7-keto-8-amino-pelargonic acid synthase</fullName>
    </alternativeName>
    <alternativeName>
        <fullName evidence="10">8-amino-7-ketopelargonate synthase</fullName>
    </alternativeName>
</protein>
<dbReference type="PANTHER" id="PTHR13693:SF100">
    <property type="entry name" value="8-AMINO-7-OXONONANOATE SYNTHASE"/>
    <property type="match status" value="1"/>
</dbReference>
<evidence type="ECO:0000256" key="1">
    <source>
        <dbReference type="ARBA" id="ARBA00001933"/>
    </source>
</evidence>
<evidence type="ECO:0000256" key="8">
    <source>
        <dbReference type="ARBA" id="ARBA00022898"/>
    </source>
</evidence>
<dbReference type="EMBL" id="AOHW01000005">
    <property type="protein sequence ID" value="ELY46013.1"/>
    <property type="molecule type" value="Genomic_DNA"/>
</dbReference>
<dbReference type="Gene3D" id="3.90.1150.10">
    <property type="entry name" value="Aspartate Aminotransferase, domain 1"/>
    <property type="match status" value="1"/>
</dbReference>
<evidence type="ECO:0000256" key="3">
    <source>
        <dbReference type="ARBA" id="ARBA00010008"/>
    </source>
</evidence>
<dbReference type="PANTHER" id="PTHR13693">
    <property type="entry name" value="CLASS II AMINOTRANSFERASE/8-AMINO-7-OXONONANOATE SYNTHASE"/>
    <property type="match status" value="1"/>
</dbReference>
<organism evidence="14 15">
    <name type="scientific">Natronorubrum tibetense GA33</name>
    <dbReference type="NCBI Taxonomy" id="1114856"/>
    <lineage>
        <taxon>Archaea</taxon>
        <taxon>Methanobacteriati</taxon>
        <taxon>Methanobacteriota</taxon>
        <taxon>Stenosarchaea group</taxon>
        <taxon>Halobacteria</taxon>
        <taxon>Halobacteriales</taxon>
        <taxon>Natrialbaceae</taxon>
        <taxon>Natronorubrum</taxon>
    </lineage>
</organism>
<name>L9WCI9_9EURY</name>
<evidence type="ECO:0000256" key="11">
    <source>
        <dbReference type="ARBA" id="ARBA00047715"/>
    </source>
</evidence>
<keyword evidence="8 12" id="KW-0663">Pyridoxal phosphate</keyword>
<dbReference type="PROSITE" id="PS00599">
    <property type="entry name" value="AA_TRANSFER_CLASS_2"/>
    <property type="match status" value="1"/>
</dbReference>
<dbReference type="SUPFAM" id="SSF53383">
    <property type="entry name" value="PLP-dependent transferases"/>
    <property type="match status" value="1"/>
</dbReference>
<sequence>MSSVDRNGHTDAVTPTRPVVNTDVMRATQNRESETMALTPYTRMEDRGFDLEDRLDVLEESDLKRTLSPVDRVAERGYFAPPCGGELPVLDSAEALVFASNNYLGLTDDQRIQDAARQAAATVGTGAGASRLVTGDTMVHQDLERVLAETKGTDRALAFSSGYAANVGTITALEPDVIFSDEYNHASIIDGCRLTDADSIVYSHCDPTSLRTKLEERARAAGNADESWLIVTDSVFSMDGTVAPIAELCDLAEEFGAWVMVDEAHATGLYANGGGVVQSEGLEDRVHVQMGTLSKALASQGGYVAGSDELIECLCNDARSFVFSTGLAPPAAAAASEALHVARHSDVRERLWENVAHLRDGLESMGFEVIGDSQILPVLVGDRRDALALADGLRSREVVAPAIRPPTVPEGTSRIRVAPMATHEQRDIVACLEAFRAAGEDVGIL</sequence>
<dbReference type="InterPro" id="IPR004839">
    <property type="entry name" value="Aminotransferase_I/II_large"/>
</dbReference>
<dbReference type="InterPro" id="IPR015421">
    <property type="entry name" value="PyrdxlP-dep_Trfase_major"/>
</dbReference>
<keyword evidence="7" id="KW-0093">Biotin biosynthesis</keyword>
<dbReference type="GO" id="GO:0008710">
    <property type="term" value="F:8-amino-7-oxononanoate synthase activity"/>
    <property type="evidence" value="ECO:0007669"/>
    <property type="project" value="UniProtKB-EC"/>
</dbReference>
<evidence type="ECO:0000256" key="4">
    <source>
        <dbReference type="ARBA" id="ARBA00011738"/>
    </source>
</evidence>
<comment type="pathway">
    <text evidence="2">Cofactor biosynthesis; biotin biosynthesis.</text>
</comment>
<evidence type="ECO:0000313" key="15">
    <source>
        <dbReference type="Proteomes" id="UP000011599"/>
    </source>
</evidence>
<dbReference type="Gene3D" id="3.40.640.10">
    <property type="entry name" value="Type I PLP-dependent aspartate aminotransferase-like (Major domain)"/>
    <property type="match status" value="1"/>
</dbReference>
<dbReference type="GO" id="GO:0009102">
    <property type="term" value="P:biotin biosynthetic process"/>
    <property type="evidence" value="ECO:0007669"/>
    <property type="project" value="UniProtKB-KW"/>
</dbReference>
<dbReference type="STRING" id="1114856.GCA_000383975_03832"/>
<dbReference type="CDD" id="cd06454">
    <property type="entry name" value="KBL_like"/>
    <property type="match status" value="1"/>
</dbReference>
<keyword evidence="6" id="KW-0808">Transferase</keyword>
<evidence type="ECO:0000256" key="12">
    <source>
        <dbReference type="RuleBase" id="RU003693"/>
    </source>
</evidence>
<evidence type="ECO:0000256" key="7">
    <source>
        <dbReference type="ARBA" id="ARBA00022756"/>
    </source>
</evidence>
<evidence type="ECO:0000256" key="2">
    <source>
        <dbReference type="ARBA" id="ARBA00004746"/>
    </source>
</evidence>
<feature type="domain" description="Aminotransferase class I/classII large" evidence="13">
    <location>
        <begin position="96"/>
        <end position="431"/>
    </location>
</feature>
<dbReference type="InterPro" id="IPR050087">
    <property type="entry name" value="AON_synthase_class-II"/>
</dbReference>
<comment type="subunit">
    <text evidence="4">Homodimer.</text>
</comment>